<dbReference type="Proteomes" id="UP001482620">
    <property type="component" value="Unassembled WGS sequence"/>
</dbReference>
<reference evidence="2 3" key="1">
    <citation type="submission" date="2021-06" db="EMBL/GenBank/DDBJ databases">
        <authorList>
            <person name="Palmer J.M."/>
        </authorList>
    </citation>
    <scope>NUCLEOTIDE SEQUENCE [LARGE SCALE GENOMIC DNA]</scope>
    <source>
        <strain evidence="3">if_2019</strain>
        <tissue evidence="2">Muscle</tissue>
    </source>
</reference>
<evidence type="ECO:0000256" key="1">
    <source>
        <dbReference type="SAM" id="SignalP"/>
    </source>
</evidence>
<comment type="caution">
    <text evidence="2">The sequence shown here is derived from an EMBL/GenBank/DDBJ whole genome shotgun (WGS) entry which is preliminary data.</text>
</comment>
<keyword evidence="3" id="KW-1185">Reference proteome</keyword>
<feature type="signal peptide" evidence="1">
    <location>
        <begin position="1"/>
        <end position="17"/>
    </location>
</feature>
<sequence length="72" mass="8496">MLLFFFFFSMWSAELHGFWSIVSEHRWQQTVSRQDVCTQDIVWPSCSAAPQNVFIQIFTYCHSVHKGSMSFV</sequence>
<evidence type="ECO:0000313" key="2">
    <source>
        <dbReference type="EMBL" id="MEQ2252344.1"/>
    </source>
</evidence>
<protein>
    <recommendedName>
        <fullName evidence="4">Secreted protein</fullName>
    </recommendedName>
</protein>
<accession>A0ABV0V5R8</accession>
<organism evidence="2 3">
    <name type="scientific">Ilyodon furcidens</name>
    <name type="common">goldbreast splitfin</name>
    <dbReference type="NCBI Taxonomy" id="33524"/>
    <lineage>
        <taxon>Eukaryota</taxon>
        <taxon>Metazoa</taxon>
        <taxon>Chordata</taxon>
        <taxon>Craniata</taxon>
        <taxon>Vertebrata</taxon>
        <taxon>Euteleostomi</taxon>
        <taxon>Actinopterygii</taxon>
        <taxon>Neopterygii</taxon>
        <taxon>Teleostei</taxon>
        <taxon>Neoteleostei</taxon>
        <taxon>Acanthomorphata</taxon>
        <taxon>Ovalentaria</taxon>
        <taxon>Atherinomorphae</taxon>
        <taxon>Cyprinodontiformes</taxon>
        <taxon>Goodeidae</taxon>
        <taxon>Ilyodon</taxon>
    </lineage>
</organism>
<evidence type="ECO:0008006" key="4">
    <source>
        <dbReference type="Google" id="ProtNLM"/>
    </source>
</evidence>
<gene>
    <name evidence="2" type="ORF">ILYODFUR_020884</name>
</gene>
<name>A0ABV0V5R8_9TELE</name>
<proteinExistence type="predicted"/>
<feature type="chain" id="PRO_5046395988" description="Secreted protein" evidence="1">
    <location>
        <begin position="18"/>
        <end position="72"/>
    </location>
</feature>
<keyword evidence="1" id="KW-0732">Signal</keyword>
<evidence type="ECO:0000313" key="3">
    <source>
        <dbReference type="Proteomes" id="UP001482620"/>
    </source>
</evidence>
<dbReference type="EMBL" id="JAHRIQ010094868">
    <property type="protein sequence ID" value="MEQ2252344.1"/>
    <property type="molecule type" value="Genomic_DNA"/>
</dbReference>